<dbReference type="EMBL" id="SNYJ01000015">
    <property type="protein sequence ID" value="TDQ36934.1"/>
    <property type="molecule type" value="Genomic_DNA"/>
</dbReference>
<comment type="caution">
    <text evidence="2">The sequence shown here is derived from an EMBL/GenBank/DDBJ whole genome shotgun (WGS) entry which is preliminary data.</text>
</comment>
<name>A0A4R6U1I2_9BACI</name>
<proteinExistence type="predicted"/>
<gene>
    <name evidence="2" type="ORF">EV213_11527</name>
</gene>
<feature type="region of interest" description="Disordered" evidence="1">
    <location>
        <begin position="74"/>
        <end position="100"/>
    </location>
</feature>
<evidence type="ECO:0000313" key="2">
    <source>
        <dbReference type="EMBL" id="TDQ36934.1"/>
    </source>
</evidence>
<organism evidence="2 3">
    <name type="scientific">Aureibacillus halotolerans</name>
    <dbReference type="NCBI Taxonomy" id="1508390"/>
    <lineage>
        <taxon>Bacteria</taxon>
        <taxon>Bacillati</taxon>
        <taxon>Bacillota</taxon>
        <taxon>Bacilli</taxon>
        <taxon>Bacillales</taxon>
        <taxon>Bacillaceae</taxon>
        <taxon>Aureibacillus</taxon>
    </lineage>
</organism>
<dbReference type="Proteomes" id="UP000295632">
    <property type="component" value="Unassembled WGS sequence"/>
</dbReference>
<feature type="region of interest" description="Disordered" evidence="1">
    <location>
        <begin position="1"/>
        <end position="22"/>
    </location>
</feature>
<dbReference type="RefSeq" id="WP_133581440.1">
    <property type="nucleotide sequence ID" value="NZ_SNYJ01000015.1"/>
</dbReference>
<reference evidence="2 3" key="1">
    <citation type="submission" date="2019-03" db="EMBL/GenBank/DDBJ databases">
        <title>Genomic Encyclopedia of Type Strains, Phase IV (KMG-IV): sequencing the most valuable type-strain genomes for metagenomic binning, comparative biology and taxonomic classification.</title>
        <authorList>
            <person name="Goeker M."/>
        </authorList>
    </citation>
    <scope>NUCLEOTIDE SEQUENCE [LARGE SCALE GENOMIC DNA]</scope>
    <source>
        <strain evidence="2 3">DSM 28697</strain>
    </source>
</reference>
<evidence type="ECO:0000313" key="3">
    <source>
        <dbReference type="Proteomes" id="UP000295632"/>
    </source>
</evidence>
<keyword evidence="3" id="KW-1185">Reference proteome</keyword>
<protein>
    <recommendedName>
        <fullName evidence="4">Flagellar hook-length control protein FliK</fullName>
    </recommendedName>
</protein>
<accession>A0A4R6U1I2</accession>
<evidence type="ECO:0008006" key="4">
    <source>
        <dbReference type="Google" id="ProtNLM"/>
    </source>
</evidence>
<feature type="region of interest" description="Disordered" evidence="1">
    <location>
        <begin position="694"/>
        <end position="720"/>
    </location>
</feature>
<sequence>MAHIQQLSVLGQTPANESRSKKTMTVTVLETKSATEGKVRYEGKDYNVVLREGTLAKGKAVLVVHGTVQGKLDASVVETEEKPTDKSQSTAKPGSPELAKAESWLGGRALTRSERAVLEQYIQKHPGSFSELKDVLQALGRKNLPVTETTIQAVAQALSPTSLKSSSVSTALSLSDRTAQWLASQSIDDLSTLENVVQKIQKLLLQGKEVEAKALLEAVLQKSSASEQVKQAVLSQLSTLDKLMPSVSAQGVDVEQVAETPLLKQALQNTMKQADVSTILQQWETLRQGQNEQTALRMTEAMHEAKAAMAGGRELAARRTLETAIQQLQSMTPSPASGMTYAQDMVTKVTDPLQLSPQIKTVLVTRVTQQMAEAKDTLTNDRRFMLRQLDAFQSQARPTVQQSDALLETTIRRLDQVLLKSDAMLYADMKTEKQLLQASSQLAEARKALQQGNWQQAKQTVNQVQTVLERVQFHPSEQKVQRIVNGEAKPYVEPFPKAIQPSVSATSAKQLFEHFKSMGYSHEADLSRALLRNDAQAIEQSQRTTKSIMQQLLLKDADAGMKHNVEQQLLQLTGQQLLNKPDPGALQHLFFSLPLLLGKDANQLQVMVKGRNQGERIDWENCNLTFLMETKKLGDLGIHLIAKNRQLTVAIHNDTKGLEETLRPFVETTSTRLADIGYNVQSIRFEKMFSTTTTEQQQSESSVDQPEKETTSSKGFDFSV</sequence>
<evidence type="ECO:0000256" key="1">
    <source>
        <dbReference type="SAM" id="MobiDB-lite"/>
    </source>
</evidence>
<dbReference type="OrthoDB" id="2351076at2"/>
<dbReference type="AlphaFoldDB" id="A0A4R6U1I2"/>